<protein>
    <submittedName>
        <fullName evidence="1">Uncharacterized protein</fullName>
    </submittedName>
</protein>
<organism evidence="1 2">
    <name type="scientific">Reichenbachiella carrageenanivorans</name>
    <dbReference type="NCBI Taxonomy" id="2979869"/>
    <lineage>
        <taxon>Bacteria</taxon>
        <taxon>Pseudomonadati</taxon>
        <taxon>Bacteroidota</taxon>
        <taxon>Cytophagia</taxon>
        <taxon>Cytophagales</taxon>
        <taxon>Reichenbachiellaceae</taxon>
        <taxon>Reichenbachiella</taxon>
    </lineage>
</organism>
<gene>
    <name evidence="1" type="ORF">N7E81_10160</name>
</gene>
<dbReference type="Pfam" id="PF19265">
    <property type="entry name" value="DUF5908"/>
    <property type="match status" value="1"/>
</dbReference>
<proteinExistence type="predicted"/>
<evidence type="ECO:0000313" key="2">
    <source>
        <dbReference type="Proteomes" id="UP001062165"/>
    </source>
</evidence>
<reference evidence="1" key="1">
    <citation type="submission" date="2022-10" db="EMBL/GenBank/DDBJ databases">
        <title>Comparative genomics and taxonomic characterization of three novel marine species of genus Reichenbachiella exhibiting antioxidant and polysaccharide degradation activities.</title>
        <authorList>
            <person name="Muhammad N."/>
            <person name="Lee Y.-J."/>
            <person name="Ko J."/>
            <person name="Kim S.-G."/>
        </authorList>
    </citation>
    <scope>NUCLEOTIDE SEQUENCE</scope>
    <source>
        <strain evidence="1">Wsw4-B4</strain>
    </source>
</reference>
<sequence length="57" mass="6716">MAIEIKELKVIMQVKDPHSSTGAKVEFEKNMEQRIVEESVRKSVEIVTKKLERLFER</sequence>
<accession>A0ABY6CUY1</accession>
<dbReference type="EMBL" id="CP106735">
    <property type="protein sequence ID" value="UXX77732.1"/>
    <property type="molecule type" value="Genomic_DNA"/>
</dbReference>
<dbReference type="InterPro" id="IPR045459">
    <property type="entry name" value="DUF5908"/>
</dbReference>
<keyword evidence="2" id="KW-1185">Reference proteome</keyword>
<dbReference type="RefSeq" id="WP_263049479.1">
    <property type="nucleotide sequence ID" value="NZ_CP106735.1"/>
</dbReference>
<dbReference type="Proteomes" id="UP001062165">
    <property type="component" value="Chromosome"/>
</dbReference>
<name>A0ABY6CUY1_9BACT</name>
<evidence type="ECO:0000313" key="1">
    <source>
        <dbReference type="EMBL" id="UXX77732.1"/>
    </source>
</evidence>